<dbReference type="AlphaFoldDB" id="A0A5B7J089"/>
<evidence type="ECO:0000313" key="3">
    <source>
        <dbReference type="Proteomes" id="UP000324222"/>
    </source>
</evidence>
<accession>A0A5B7J089</accession>
<name>A0A5B7J089_PORTR</name>
<organism evidence="2 3">
    <name type="scientific">Portunus trituberculatus</name>
    <name type="common">Swimming crab</name>
    <name type="synonym">Neptunus trituberculatus</name>
    <dbReference type="NCBI Taxonomy" id="210409"/>
    <lineage>
        <taxon>Eukaryota</taxon>
        <taxon>Metazoa</taxon>
        <taxon>Ecdysozoa</taxon>
        <taxon>Arthropoda</taxon>
        <taxon>Crustacea</taxon>
        <taxon>Multicrustacea</taxon>
        <taxon>Malacostraca</taxon>
        <taxon>Eumalacostraca</taxon>
        <taxon>Eucarida</taxon>
        <taxon>Decapoda</taxon>
        <taxon>Pleocyemata</taxon>
        <taxon>Brachyura</taxon>
        <taxon>Eubrachyura</taxon>
        <taxon>Portunoidea</taxon>
        <taxon>Portunidae</taxon>
        <taxon>Portuninae</taxon>
        <taxon>Portunus</taxon>
    </lineage>
</organism>
<proteinExistence type="predicted"/>
<keyword evidence="3" id="KW-1185">Reference proteome</keyword>
<protein>
    <submittedName>
        <fullName evidence="2">Uncharacterized protein</fullName>
    </submittedName>
</protein>
<feature type="region of interest" description="Disordered" evidence="1">
    <location>
        <begin position="1"/>
        <end position="25"/>
    </location>
</feature>
<reference evidence="2 3" key="1">
    <citation type="submission" date="2019-05" db="EMBL/GenBank/DDBJ databases">
        <title>Another draft genome of Portunus trituberculatus and its Hox gene families provides insights of decapod evolution.</title>
        <authorList>
            <person name="Jeong J.-H."/>
            <person name="Song I."/>
            <person name="Kim S."/>
            <person name="Choi T."/>
            <person name="Kim D."/>
            <person name="Ryu S."/>
            <person name="Kim W."/>
        </authorList>
    </citation>
    <scope>NUCLEOTIDE SEQUENCE [LARGE SCALE GENOMIC DNA]</scope>
    <source>
        <tissue evidence="2">Muscle</tissue>
    </source>
</reference>
<comment type="caution">
    <text evidence="2">The sequence shown here is derived from an EMBL/GenBank/DDBJ whole genome shotgun (WGS) entry which is preliminary data.</text>
</comment>
<dbReference type="Proteomes" id="UP000324222">
    <property type="component" value="Unassembled WGS sequence"/>
</dbReference>
<evidence type="ECO:0000256" key="1">
    <source>
        <dbReference type="SAM" id="MobiDB-lite"/>
    </source>
</evidence>
<evidence type="ECO:0000313" key="2">
    <source>
        <dbReference type="EMBL" id="MPC87366.1"/>
    </source>
</evidence>
<gene>
    <name evidence="2" type="ORF">E2C01_082227</name>
</gene>
<dbReference type="EMBL" id="VSRR010074282">
    <property type="protein sequence ID" value="MPC87366.1"/>
    <property type="molecule type" value="Genomic_DNA"/>
</dbReference>
<sequence length="25" mass="2407">MDKEPGARRPGGGGAGQPAAGLRAE</sequence>